<reference evidence="2 3" key="1">
    <citation type="submission" date="2013-02" db="EMBL/GenBank/DDBJ databases">
        <authorList>
            <person name="Harkins D.M."/>
            <person name="Durkin A.S."/>
            <person name="Brinkac L.M."/>
            <person name="Haft D.H."/>
            <person name="Selengut J.D."/>
            <person name="Sanka R."/>
            <person name="DePew J."/>
            <person name="Purushe J."/>
            <person name="Picardeau M."/>
            <person name="Werts C."/>
            <person name="Goarant C."/>
            <person name="Vinetz J.M."/>
            <person name="Sutton G.G."/>
            <person name="Nierman W.C."/>
            <person name="Fouts D.E."/>
        </authorList>
    </citation>
    <scope>NUCLEOTIDE SEQUENCE [LARGE SCALE GENOMIC DNA]</scope>
    <source>
        <strain evidence="2 3">200703203</strain>
    </source>
</reference>
<keyword evidence="1" id="KW-1133">Transmembrane helix</keyword>
<dbReference type="Proteomes" id="UP000012220">
    <property type="component" value="Unassembled WGS sequence"/>
</dbReference>
<evidence type="ECO:0000313" key="2">
    <source>
        <dbReference type="EMBL" id="EMY22884.1"/>
    </source>
</evidence>
<comment type="caution">
    <text evidence="2">The sequence shown here is derived from an EMBL/GenBank/DDBJ whole genome shotgun (WGS) entry which is preliminary data.</text>
</comment>
<gene>
    <name evidence="2" type="ORF">LEP1GSC115_4000</name>
</gene>
<evidence type="ECO:0000313" key="3">
    <source>
        <dbReference type="Proteomes" id="UP000012220"/>
    </source>
</evidence>
<feature type="transmembrane region" description="Helical" evidence="1">
    <location>
        <begin position="31"/>
        <end position="56"/>
    </location>
</feature>
<organism evidence="2 3">
    <name type="scientific">Leptospira interrogans serovar Australis str. 200703203</name>
    <dbReference type="NCBI Taxonomy" id="1085541"/>
    <lineage>
        <taxon>Bacteria</taxon>
        <taxon>Pseudomonadati</taxon>
        <taxon>Spirochaetota</taxon>
        <taxon>Spirochaetia</taxon>
        <taxon>Leptospirales</taxon>
        <taxon>Leptospiraceae</taxon>
        <taxon>Leptospira</taxon>
    </lineage>
</organism>
<dbReference type="BioCyc" id="LINT1085541:G11IQ-4200-MONOMER"/>
<dbReference type="AlphaFoldDB" id="N1UGT7"/>
<keyword evidence="1" id="KW-0812">Transmembrane</keyword>
<accession>N1UGT7</accession>
<keyword evidence="1" id="KW-0472">Membrane</keyword>
<protein>
    <submittedName>
        <fullName evidence="2">Uncharacterized protein</fullName>
    </submittedName>
</protein>
<proteinExistence type="predicted"/>
<dbReference type="EMBL" id="AHNY02000274">
    <property type="protein sequence ID" value="EMY22884.1"/>
    <property type="molecule type" value="Genomic_DNA"/>
</dbReference>
<name>N1UGT7_LEPIR</name>
<evidence type="ECO:0000256" key="1">
    <source>
        <dbReference type="SAM" id="Phobius"/>
    </source>
</evidence>
<sequence>MFSILPYVFLDPGRMGLYFHFYTTLVVSGNILLWLTGTTVVIFNGLFLFFSSFMYISDRKQKRTSTRFCKRTHLSFYWNFWKPSD</sequence>